<keyword evidence="10" id="KW-1185">Reference proteome</keyword>
<name>A0ABQ1IN48_9PROT</name>
<keyword evidence="7" id="KW-0479">Metal-binding</keyword>
<evidence type="ECO:0000256" key="2">
    <source>
        <dbReference type="ARBA" id="ARBA00023004"/>
    </source>
</evidence>
<comment type="similarity">
    <text evidence="1 7 8">Belongs to the ferrochelatase family.</text>
</comment>
<dbReference type="InterPro" id="IPR001015">
    <property type="entry name" value="Ferrochelatase"/>
</dbReference>
<evidence type="ECO:0000313" key="9">
    <source>
        <dbReference type="EMBL" id="GGB46576.1"/>
    </source>
</evidence>
<keyword evidence="5 7" id="KW-0627">Porphyrin biosynthesis</keyword>
<comment type="subcellular location">
    <subcellularLocation>
        <location evidence="7 8">Cytoplasm</location>
    </subcellularLocation>
</comment>
<dbReference type="RefSeq" id="WP_188579232.1">
    <property type="nucleotide sequence ID" value="NZ_BMDZ01000035.1"/>
</dbReference>
<dbReference type="Proteomes" id="UP000603352">
    <property type="component" value="Unassembled WGS sequence"/>
</dbReference>
<comment type="function">
    <text evidence="7 8">Catalyzes the ferrous insertion into protoporphyrin IX.</text>
</comment>
<sequence length="377" mass="40820">MIQERDKTETGRIAILLFNLGGPDGPDAVRPFLFNLFNDPAIIGAPALIRWAIATLISRRRAPFARQNYALMGGGSPLLPETQAQARALEADLAGRGMIVKAWPVMRYWHPFADRVAAEVKAWAPDRIVALPLYPQYSTSTSASSLKDWVKVARRAGLDVPTTTLCCYPRQPGLIRAHAELIAERWRQAETGGDGGPARPVRLLLSAHGLPKKIIERGDPYQWQVEQSCAAIVAALAPLIGRSGPDDLDWQVCYQSRVGPLEWIGPSTDAEVERAGRDGRALIVVPVAFVSEHVETLVELDIEYRELAEKAGAMPYYRVPTPSVHPAFIGGLGDLVVQGLDRLTASGGRPVAPDVAGTGCPASFSQCACRAARLSHA</sequence>
<comment type="catalytic activity">
    <reaction evidence="6">
        <text>Fe-coproporphyrin III + 2 H(+) = coproporphyrin III + Fe(2+)</text>
        <dbReference type="Rhea" id="RHEA:49572"/>
        <dbReference type="ChEBI" id="CHEBI:15378"/>
        <dbReference type="ChEBI" id="CHEBI:29033"/>
        <dbReference type="ChEBI" id="CHEBI:68438"/>
        <dbReference type="ChEBI" id="CHEBI:131725"/>
        <dbReference type="EC" id="4.99.1.9"/>
    </reaction>
    <physiologicalReaction direction="right-to-left" evidence="6">
        <dbReference type="Rhea" id="RHEA:49574"/>
    </physiologicalReaction>
</comment>
<organism evidence="9 10">
    <name type="scientific">Tistrella bauzanensis</name>
    <dbReference type="NCBI Taxonomy" id="657419"/>
    <lineage>
        <taxon>Bacteria</taxon>
        <taxon>Pseudomonadati</taxon>
        <taxon>Pseudomonadota</taxon>
        <taxon>Alphaproteobacteria</taxon>
        <taxon>Geminicoccales</taxon>
        <taxon>Geminicoccaceae</taxon>
        <taxon>Tistrella</taxon>
    </lineage>
</organism>
<dbReference type="SUPFAM" id="SSF53800">
    <property type="entry name" value="Chelatase"/>
    <property type="match status" value="1"/>
</dbReference>
<gene>
    <name evidence="7 9" type="primary">hemH</name>
    <name evidence="9" type="ORF">GCM10011505_29650</name>
</gene>
<dbReference type="CDD" id="cd03411">
    <property type="entry name" value="Ferrochelatase_N"/>
    <property type="match status" value="1"/>
</dbReference>
<dbReference type="EC" id="4.98.1.1" evidence="7 8"/>
<dbReference type="InterPro" id="IPR033659">
    <property type="entry name" value="Ferrochelatase_N"/>
</dbReference>
<dbReference type="CDD" id="cd00419">
    <property type="entry name" value="Ferrochelatase_C"/>
    <property type="match status" value="1"/>
</dbReference>
<keyword evidence="7 8" id="KW-0963">Cytoplasm</keyword>
<evidence type="ECO:0000313" key="10">
    <source>
        <dbReference type="Proteomes" id="UP000603352"/>
    </source>
</evidence>
<dbReference type="PROSITE" id="PS00534">
    <property type="entry name" value="FERROCHELATASE"/>
    <property type="match status" value="1"/>
</dbReference>
<evidence type="ECO:0000256" key="4">
    <source>
        <dbReference type="ARBA" id="ARBA00023239"/>
    </source>
</evidence>
<evidence type="ECO:0000256" key="7">
    <source>
        <dbReference type="HAMAP-Rule" id="MF_00323"/>
    </source>
</evidence>
<dbReference type="InterPro" id="IPR033644">
    <property type="entry name" value="Ferrochelatase_C"/>
</dbReference>
<comment type="caution">
    <text evidence="9">The sequence shown here is derived from an EMBL/GenBank/DDBJ whole genome shotgun (WGS) entry which is preliminary data.</text>
</comment>
<dbReference type="Pfam" id="PF00762">
    <property type="entry name" value="Ferrochelatase"/>
    <property type="match status" value="1"/>
</dbReference>
<comment type="pathway">
    <text evidence="7 8">Porphyrin-containing compound metabolism; protoheme biosynthesis; protoheme from protoporphyrin-IX: step 1/1.</text>
</comment>
<dbReference type="NCBIfam" id="TIGR00109">
    <property type="entry name" value="hemH"/>
    <property type="match status" value="1"/>
</dbReference>
<evidence type="ECO:0000256" key="8">
    <source>
        <dbReference type="RuleBase" id="RU000607"/>
    </source>
</evidence>
<dbReference type="Gene3D" id="3.40.50.1400">
    <property type="match status" value="2"/>
</dbReference>
<keyword evidence="4 7" id="KW-0456">Lyase</keyword>
<proteinExistence type="inferred from homology"/>
<feature type="binding site" evidence="7">
    <location>
        <position position="295"/>
    </location>
    <ligand>
        <name>Fe(2+)</name>
        <dbReference type="ChEBI" id="CHEBI:29033"/>
    </ligand>
</feature>
<evidence type="ECO:0000256" key="5">
    <source>
        <dbReference type="ARBA" id="ARBA00023244"/>
    </source>
</evidence>
<dbReference type="PANTHER" id="PTHR11108:SF1">
    <property type="entry name" value="FERROCHELATASE, MITOCHONDRIAL"/>
    <property type="match status" value="1"/>
</dbReference>
<dbReference type="EMBL" id="BMDZ01000035">
    <property type="protein sequence ID" value="GGB46576.1"/>
    <property type="molecule type" value="Genomic_DNA"/>
</dbReference>
<dbReference type="HAMAP" id="MF_00323">
    <property type="entry name" value="Ferrochelatase"/>
    <property type="match status" value="1"/>
</dbReference>
<feature type="binding site" evidence="7">
    <location>
        <position position="208"/>
    </location>
    <ligand>
        <name>Fe(2+)</name>
        <dbReference type="ChEBI" id="CHEBI:29033"/>
    </ligand>
</feature>
<comment type="catalytic activity">
    <reaction evidence="7 8">
        <text>heme b + 2 H(+) = protoporphyrin IX + Fe(2+)</text>
        <dbReference type="Rhea" id="RHEA:22584"/>
        <dbReference type="ChEBI" id="CHEBI:15378"/>
        <dbReference type="ChEBI" id="CHEBI:29033"/>
        <dbReference type="ChEBI" id="CHEBI:57306"/>
        <dbReference type="ChEBI" id="CHEBI:60344"/>
        <dbReference type="EC" id="4.98.1.1"/>
    </reaction>
</comment>
<keyword evidence="3 7" id="KW-0350">Heme biosynthesis</keyword>
<dbReference type="PANTHER" id="PTHR11108">
    <property type="entry name" value="FERROCHELATASE"/>
    <property type="match status" value="1"/>
</dbReference>
<reference evidence="10" key="1">
    <citation type="journal article" date="2019" name="Int. J. Syst. Evol. Microbiol.">
        <title>The Global Catalogue of Microorganisms (GCM) 10K type strain sequencing project: providing services to taxonomists for standard genome sequencing and annotation.</title>
        <authorList>
            <consortium name="The Broad Institute Genomics Platform"/>
            <consortium name="The Broad Institute Genome Sequencing Center for Infectious Disease"/>
            <person name="Wu L."/>
            <person name="Ma J."/>
        </authorList>
    </citation>
    <scope>NUCLEOTIDE SEQUENCE [LARGE SCALE GENOMIC DNA]</scope>
    <source>
        <strain evidence="10">CGMCC 1.10188</strain>
    </source>
</reference>
<keyword evidence="2 7" id="KW-0408">Iron</keyword>
<protein>
    <recommendedName>
        <fullName evidence="7 8">Ferrochelatase</fullName>
        <ecNumber evidence="7 8">4.98.1.1</ecNumber>
    </recommendedName>
    <alternativeName>
        <fullName evidence="7">Heme synthase</fullName>
    </alternativeName>
    <alternativeName>
        <fullName evidence="7">Protoheme ferro-lyase</fullName>
    </alternativeName>
</protein>
<accession>A0ABQ1IN48</accession>
<evidence type="ECO:0000256" key="1">
    <source>
        <dbReference type="ARBA" id="ARBA00007718"/>
    </source>
</evidence>
<dbReference type="InterPro" id="IPR019772">
    <property type="entry name" value="Ferrochelatase_AS"/>
</dbReference>
<evidence type="ECO:0000256" key="6">
    <source>
        <dbReference type="ARBA" id="ARBA00024536"/>
    </source>
</evidence>
<evidence type="ECO:0000256" key="3">
    <source>
        <dbReference type="ARBA" id="ARBA00023133"/>
    </source>
</evidence>